<dbReference type="Pfam" id="PF02481">
    <property type="entry name" value="DNA_processg_A"/>
    <property type="match status" value="1"/>
</dbReference>
<dbReference type="EMBL" id="JACHNU010000001">
    <property type="protein sequence ID" value="MBB4661435.1"/>
    <property type="molecule type" value="Genomic_DNA"/>
</dbReference>
<proteinExistence type="inferred from homology"/>
<sequence>MSSRETAAVLALMARRAMPPRRLAGAIEEEGSALRLLEQFDASSADRLFDIDRRPVTLDQLEEHVHAWEREGFGVVTVLDDDYPANLRTVYDRPPALFVRGRLQEHDERSVALVGTRSASPEGLEKAREIARELVAAEYVVVSGLAAGIDTAAHTAALEAGGRTVAVIGTGLRHSFPRANARLQEQIGREHAVISQFWPGQEGRRWTFPQRNAVMSGFSRATVVVEASHTSGARMQARLAREHGRPVFLLRALLEHRWAQTQAQRAGSYVVDSGAEIIGHLDRLYAEQLTLIA</sequence>
<evidence type="ECO:0000313" key="3">
    <source>
        <dbReference type="EMBL" id="MBB4661435.1"/>
    </source>
</evidence>
<accession>A0A840IAQ2</accession>
<protein>
    <submittedName>
        <fullName evidence="3">DNA processing protein</fullName>
    </submittedName>
</protein>
<comment type="similarity">
    <text evidence="1">Belongs to the DprA/Smf family.</text>
</comment>
<gene>
    <name evidence="3" type="ORF">BDZ31_001008</name>
</gene>
<organism evidence="3 4">
    <name type="scientific">Conexibacter arvalis</name>
    <dbReference type="NCBI Taxonomy" id="912552"/>
    <lineage>
        <taxon>Bacteria</taxon>
        <taxon>Bacillati</taxon>
        <taxon>Actinomycetota</taxon>
        <taxon>Thermoleophilia</taxon>
        <taxon>Solirubrobacterales</taxon>
        <taxon>Conexibacteraceae</taxon>
        <taxon>Conexibacter</taxon>
    </lineage>
</organism>
<keyword evidence="4" id="KW-1185">Reference proteome</keyword>
<dbReference type="SUPFAM" id="SSF102405">
    <property type="entry name" value="MCP/YpsA-like"/>
    <property type="match status" value="1"/>
</dbReference>
<dbReference type="PANTHER" id="PTHR43022">
    <property type="entry name" value="PROTEIN SMF"/>
    <property type="match status" value="1"/>
</dbReference>
<dbReference type="Gene3D" id="3.40.50.450">
    <property type="match status" value="1"/>
</dbReference>
<dbReference type="InterPro" id="IPR003488">
    <property type="entry name" value="DprA"/>
</dbReference>
<name>A0A840IAQ2_9ACTN</name>
<evidence type="ECO:0000256" key="1">
    <source>
        <dbReference type="ARBA" id="ARBA00006525"/>
    </source>
</evidence>
<reference evidence="3 4" key="1">
    <citation type="submission" date="2020-08" db="EMBL/GenBank/DDBJ databases">
        <title>Genomic Encyclopedia of Archaeal and Bacterial Type Strains, Phase II (KMG-II): from individual species to whole genera.</title>
        <authorList>
            <person name="Goeker M."/>
        </authorList>
    </citation>
    <scope>NUCLEOTIDE SEQUENCE [LARGE SCALE GENOMIC DNA]</scope>
    <source>
        <strain evidence="3 4">DSM 23288</strain>
    </source>
</reference>
<evidence type="ECO:0000259" key="2">
    <source>
        <dbReference type="Pfam" id="PF02481"/>
    </source>
</evidence>
<dbReference type="GO" id="GO:0009294">
    <property type="term" value="P:DNA-mediated transformation"/>
    <property type="evidence" value="ECO:0007669"/>
    <property type="project" value="InterPro"/>
</dbReference>
<feature type="domain" description="Smf/DprA SLOG" evidence="2">
    <location>
        <begin position="75"/>
        <end position="285"/>
    </location>
</feature>
<dbReference type="Proteomes" id="UP000585272">
    <property type="component" value="Unassembled WGS sequence"/>
</dbReference>
<dbReference type="InterPro" id="IPR057666">
    <property type="entry name" value="DrpA_SLOG"/>
</dbReference>
<evidence type="ECO:0000313" key="4">
    <source>
        <dbReference type="Proteomes" id="UP000585272"/>
    </source>
</evidence>
<comment type="caution">
    <text evidence="3">The sequence shown here is derived from an EMBL/GenBank/DDBJ whole genome shotgun (WGS) entry which is preliminary data.</text>
</comment>
<dbReference type="AlphaFoldDB" id="A0A840IAQ2"/>
<dbReference type="PANTHER" id="PTHR43022:SF1">
    <property type="entry name" value="PROTEIN SMF"/>
    <property type="match status" value="1"/>
</dbReference>